<name>A0A067SL81_GALM3</name>
<gene>
    <name evidence="1" type="ORF">GALMADRAFT_74603</name>
</gene>
<evidence type="ECO:0000313" key="1">
    <source>
        <dbReference type="EMBL" id="KDR71671.1"/>
    </source>
</evidence>
<reference evidence="2" key="1">
    <citation type="journal article" date="2014" name="Proc. Natl. Acad. Sci. U.S.A.">
        <title>Extensive sampling of basidiomycete genomes demonstrates inadequacy of the white-rot/brown-rot paradigm for wood decay fungi.</title>
        <authorList>
            <person name="Riley R."/>
            <person name="Salamov A.A."/>
            <person name="Brown D.W."/>
            <person name="Nagy L.G."/>
            <person name="Floudas D."/>
            <person name="Held B.W."/>
            <person name="Levasseur A."/>
            <person name="Lombard V."/>
            <person name="Morin E."/>
            <person name="Otillar R."/>
            <person name="Lindquist E.A."/>
            <person name="Sun H."/>
            <person name="LaButti K.M."/>
            <person name="Schmutz J."/>
            <person name="Jabbour D."/>
            <person name="Luo H."/>
            <person name="Baker S.E."/>
            <person name="Pisabarro A.G."/>
            <person name="Walton J.D."/>
            <person name="Blanchette R.A."/>
            <person name="Henrissat B."/>
            <person name="Martin F."/>
            <person name="Cullen D."/>
            <person name="Hibbett D.S."/>
            <person name="Grigoriev I.V."/>
        </authorList>
    </citation>
    <scope>NUCLEOTIDE SEQUENCE [LARGE SCALE GENOMIC DNA]</scope>
    <source>
        <strain evidence="2">CBS 339.88</strain>
    </source>
</reference>
<dbReference type="EMBL" id="KL142391">
    <property type="protein sequence ID" value="KDR71671.1"/>
    <property type="molecule type" value="Genomic_DNA"/>
</dbReference>
<dbReference type="HOGENOM" id="CLU_094653_0_0_1"/>
<keyword evidence="2" id="KW-1185">Reference proteome</keyword>
<protein>
    <submittedName>
        <fullName evidence="1">Uncharacterized protein</fullName>
    </submittedName>
</protein>
<evidence type="ECO:0000313" key="2">
    <source>
        <dbReference type="Proteomes" id="UP000027222"/>
    </source>
</evidence>
<dbReference type="OrthoDB" id="3259294at2759"/>
<organism evidence="1 2">
    <name type="scientific">Galerina marginata (strain CBS 339.88)</name>
    <dbReference type="NCBI Taxonomy" id="685588"/>
    <lineage>
        <taxon>Eukaryota</taxon>
        <taxon>Fungi</taxon>
        <taxon>Dikarya</taxon>
        <taxon>Basidiomycota</taxon>
        <taxon>Agaricomycotina</taxon>
        <taxon>Agaricomycetes</taxon>
        <taxon>Agaricomycetidae</taxon>
        <taxon>Agaricales</taxon>
        <taxon>Agaricineae</taxon>
        <taxon>Strophariaceae</taxon>
        <taxon>Galerina</taxon>
    </lineage>
</organism>
<dbReference type="Proteomes" id="UP000027222">
    <property type="component" value="Unassembled WGS sequence"/>
</dbReference>
<feature type="non-terminal residue" evidence="1">
    <location>
        <position position="202"/>
    </location>
</feature>
<proteinExistence type="predicted"/>
<dbReference type="AlphaFoldDB" id="A0A067SL81"/>
<sequence length="202" mass="23554">MFKFTQNHPLHDSHASHYIVNHQKRIPNFVGATLPRCDLGDRNYYCSTMLTLFKPWRKGHDLKPNESESWDECFNSHNFTSQQEKLMKNFNIKYECLDARDDYRAQLKKGANKFFIGSWELLQEEDAEEISSGNIVPDPNIEYDDLPYDPNANGKNHILHLKNLSMVRMIMENLGWTNPQKTTPINGPNIFKPDLILSGPQW</sequence>
<dbReference type="STRING" id="685588.A0A067SL81"/>
<accession>A0A067SL81</accession>